<reference evidence="4 5" key="2">
    <citation type="submission" date="2018-06" db="EMBL/GenBank/DDBJ databases">
        <title>Metagenomic assembly of (sub)arctic Cyanobacteria and their associated microbiome from non-axenic cultures.</title>
        <authorList>
            <person name="Baurain D."/>
        </authorList>
    </citation>
    <scope>NUCLEOTIDE SEQUENCE [LARGE SCALE GENOMIC DNA]</scope>
    <source>
        <strain evidence="4">ULC066bin1</strain>
    </source>
</reference>
<reference evidence="4 5" key="1">
    <citation type="submission" date="2018-04" db="EMBL/GenBank/DDBJ databases">
        <authorList>
            <person name="Go L.Y."/>
            <person name="Mitchell J.A."/>
        </authorList>
    </citation>
    <scope>NUCLEOTIDE SEQUENCE [LARGE SCALE GENOMIC DNA]</scope>
    <source>
        <strain evidence="4">ULC066bin1</strain>
    </source>
</reference>
<dbReference type="Pfam" id="PF03713">
    <property type="entry name" value="DUF305"/>
    <property type="match status" value="1"/>
</dbReference>
<evidence type="ECO:0000256" key="1">
    <source>
        <dbReference type="SAM" id="MobiDB-lite"/>
    </source>
</evidence>
<dbReference type="InterPro" id="IPR005183">
    <property type="entry name" value="DUF305_CopM-like"/>
</dbReference>
<organism evidence="4 5">
    <name type="scientific">Pseudanabaena frigida</name>
    <dbReference type="NCBI Taxonomy" id="945775"/>
    <lineage>
        <taxon>Bacteria</taxon>
        <taxon>Bacillati</taxon>
        <taxon>Cyanobacteriota</taxon>
        <taxon>Cyanophyceae</taxon>
        <taxon>Pseudanabaenales</taxon>
        <taxon>Pseudanabaenaceae</taxon>
        <taxon>Pseudanabaena</taxon>
    </lineage>
</organism>
<comment type="caution">
    <text evidence="4">The sequence shown here is derived from an EMBL/GenBank/DDBJ whole genome shotgun (WGS) entry which is preliminary data.</text>
</comment>
<sequence length="242" mass="26757">MNFTRPVKSNTKLGVLLHNLGLVAIASITTATLAACSPSTNSESSASSSPTAVTPSAKPITKPTPHNMGNMGSMAMDLGPADADFDLRFIDGMMPHHQGAIEMAKEAQQKSQRPEIKKLADEIIQAQTKEIEELKTWRKQWYASASDKPMAYDAKMGHMMDMSSEQKQGMMMSQDLGAKDAEFDLRFINAMIPHHEGAVVMANDALQKSKRSEITKLAKDIITSQQAEIDRMNQWRKAWYAK</sequence>
<accession>A0A2W4WKK6</accession>
<proteinExistence type="predicted"/>
<dbReference type="Proteomes" id="UP000249467">
    <property type="component" value="Unassembled WGS sequence"/>
</dbReference>
<dbReference type="AlphaFoldDB" id="A0A2W4WKK6"/>
<dbReference type="EMBL" id="QBML01000001">
    <property type="protein sequence ID" value="PZO44992.1"/>
    <property type="molecule type" value="Genomic_DNA"/>
</dbReference>
<evidence type="ECO:0000259" key="3">
    <source>
        <dbReference type="Pfam" id="PF03713"/>
    </source>
</evidence>
<feature type="region of interest" description="Disordered" evidence="1">
    <location>
        <begin position="37"/>
        <end position="75"/>
    </location>
</feature>
<feature type="compositionally biased region" description="Low complexity" evidence="1">
    <location>
        <begin position="37"/>
        <end position="57"/>
    </location>
</feature>
<feature type="signal peptide" evidence="2">
    <location>
        <begin position="1"/>
        <end position="34"/>
    </location>
</feature>
<evidence type="ECO:0000313" key="5">
    <source>
        <dbReference type="Proteomes" id="UP000249467"/>
    </source>
</evidence>
<feature type="chain" id="PRO_5015876255" evidence="2">
    <location>
        <begin position="35"/>
        <end position="242"/>
    </location>
</feature>
<protein>
    <submittedName>
        <fullName evidence="4">DUF305 domain-containing protein</fullName>
    </submittedName>
</protein>
<name>A0A2W4WKK6_9CYAN</name>
<dbReference type="InterPro" id="IPR012347">
    <property type="entry name" value="Ferritin-like"/>
</dbReference>
<feature type="domain" description="DUF305" evidence="3">
    <location>
        <begin position="86"/>
        <end position="235"/>
    </location>
</feature>
<evidence type="ECO:0000256" key="2">
    <source>
        <dbReference type="SAM" id="SignalP"/>
    </source>
</evidence>
<dbReference type="PANTHER" id="PTHR36933">
    <property type="entry name" value="SLL0788 PROTEIN"/>
    <property type="match status" value="1"/>
</dbReference>
<dbReference type="PANTHER" id="PTHR36933:SF1">
    <property type="entry name" value="SLL0788 PROTEIN"/>
    <property type="match status" value="1"/>
</dbReference>
<dbReference type="Gene3D" id="1.20.1260.10">
    <property type="match status" value="2"/>
</dbReference>
<evidence type="ECO:0000313" key="4">
    <source>
        <dbReference type="EMBL" id="PZO44992.1"/>
    </source>
</evidence>
<gene>
    <name evidence="4" type="ORF">DCF19_00395</name>
</gene>
<keyword evidence="2" id="KW-0732">Signal</keyword>